<organism evidence="1">
    <name type="scientific">marine metagenome</name>
    <dbReference type="NCBI Taxonomy" id="408172"/>
    <lineage>
        <taxon>unclassified sequences</taxon>
        <taxon>metagenomes</taxon>
        <taxon>ecological metagenomes</taxon>
    </lineage>
</organism>
<evidence type="ECO:0000313" key="1">
    <source>
        <dbReference type="EMBL" id="SVC58343.1"/>
    </source>
</evidence>
<reference evidence="1" key="1">
    <citation type="submission" date="2018-05" db="EMBL/GenBank/DDBJ databases">
        <authorList>
            <person name="Lanie J.A."/>
            <person name="Ng W.-L."/>
            <person name="Kazmierczak K.M."/>
            <person name="Andrzejewski T.M."/>
            <person name="Davidsen T.M."/>
            <person name="Wayne K.J."/>
            <person name="Tettelin H."/>
            <person name="Glass J.I."/>
            <person name="Rusch D."/>
            <person name="Podicherti R."/>
            <person name="Tsui H.-C.T."/>
            <person name="Winkler M.E."/>
        </authorList>
    </citation>
    <scope>NUCLEOTIDE SEQUENCE</scope>
</reference>
<protein>
    <submittedName>
        <fullName evidence="1">Uncharacterized protein</fullName>
    </submittedName>
</protein>
<feature type="non-terminal residue" evidence="1">
    <location>
        <position position="194"/>
    </location>
</feature>
<gene>
    <name evidence="1" type="ORF">METZ01_LOCUS311197</name>
</gene>
<sequence length="194" mass="21538">MTIQPSRIQTAVCVWIICTCAGSWAGSESGGFLARQFTRLASGDDGQIEQAVKALTGERDPAYYELALALFNGEVYLWQERDEHNGLVLIGDEEMDEYGGEVVPLFSVHPQRRALLDVHDKPLIVSLYDLDEVETGRRIRALIQPYLIRTELFHPDDGKRRIAAENIGNKGGRADIAILRQAIEAETVGSISQL</sequence>
<dbReference type="AlphaFoldDB" id="A0A382NAX7"/>
<dbReference type="EMBL" id="UINC01099234">
    <property type="protein sequence ID" value="SVC58343.1"/>
    <property type="molecule type" value="Genomic_DNA"/>
</dbReference>
<proteinExistence type="predicted"/>
<accession>A0A382NAX7</accession>
<name>A0A382NAX7_9ZZZZ</name>